<dbReference type="InterPro" id="IPR013785">
    <property type="entry name" value="Aldolase_TIM"/>
</dbReference>
<dbReference type="EMBL" id="BAAAPH010000034">
    <property type="protein sequence ID" value="GAA1604394.1"/>
    <property type="molecule type" value="Genomic_DNA"/>
</dbReference>
<name>A0ABP4QAU5_9ACTN</name>
<dbReference type="SMART" id="SM01130">
    <property type="entry name" value="DHDPS"/>
    <property type="match status" value="1"/>
</dbReference>
<evidence type="ECO:0000256" key="1">
    <source>
        <dbReference type="ARBA" id="ARBA00007592"/>
    </source>
</evidence>
<proteinExistence type="inferred from homology"/>
<dbReference type="Pfam" id="PF00701">
    <property type="entry name" value="DHDPS"/>
    <property type="match status" value="1"/>
</dbReference>
<gene>
    <name evidence="4" type="primary">dapA_3</name>
    <name evidence="4" type="ORF">GCM10009804_70900</name>
</gene>
<protein>
    <submittedName>
        <fullName evidence="4">4-hydroxy-tetrahydrodipicolinate synthase</fullName>
    </submittedName>
</protein>
<dbReference type="SUPFAM" id="SSF51569">
    <property type="entry name" value="Aldolase"/>
    <property type="match status" value="1"/>
</dbReference>
<evidence type="ECO:0000256" key="3">
    <source>
        <dbReference type="PIRNR" id="PIRNR001365"/>
    </source>
</evidence>
<dbReference type="PANTHER" id="PTHR12128:SF66">
    <property type="entry name" value="4-HYDROXY-2-OXOGLUTARATE ALDOLASE, MITOCHONDRIAL"/>
    <property type="match status" value="1"/>
</dbReference>
<dbReference type="PANTHER" id="PTHR12128">
    <property type="entry name" value="DIHYDRODIPICOLINATE SYNTHASE"/>
    <property type="match status" value="1"/>
</dbReference>
<evidence type="ECO:0000313" key="4">
    <source>
        <dbReference type="EMBL" id="GAA1604394.1"/>
    </source>
</evidence>
<accession>A0ABP4QAU5</accession>
<evidence type="ECO:0000256" key="2">
    <source>
        <dbReference type="ARBA" id="ARBA00023239"/>
    </source>
</evidence>
<dbReference type="Proteomes" id="UP001501705">
    <property type="component" value="Unassembled WGS sequence"/>
</dbReference>
<sequence>MSKHPAGTWSGVVPAALTHFTADGALDADATADHLRWLIRQGAHGLIVGGTSGEFISLEPREHRQLIDIAIDAAAGQVPLIVGTGRYSTRETLQLTEYAAQAGADGALVVQPYFQRPNRQEILAHYRTVASVGLPLMIYNIPANSAAAPVSVEDAAALYAEGVAQAIKSTLPTVHQLHELRAATDDGFRVFYGGITSPLEGIAGGAHAWVSGLLNVAVPEAVKLWDALARSDLPAAREALRPIFALRTIITRSLLGDAGDLAVYRGLLRLQGRPAGYCRAPLRDLTSEQLTALEAIRSAA</sequence>
<keyword evidence="2 3" id="KW-0456">Lyase</keyword>
<dbReference type="PRINTS" id="PR00146">
    <property type="entry name" value="DHPICSNTHASE"/>
</dbReference>
<organism evidence="4 5">
    <name type="scientific">Kribbella hippodromi</name>
    <dbReference type="NCBI Taxonomy" id="434347"/>
    <lineage>
        <taxon>Bacteria</taxon>
        <taxon>Bacillati</taxon>
        <taxon>Actinomycetota</taxon>
        <taxon>Actinomycetes</taxon>
        <taxon>Propionibacteriales</taxon>
        <taxon>Kribbellaceae</taxon>
        <taxon>Kribbella</taxon>
    </lineage>
</organism>
<dbReference type="RefSeq" id="WP_344240889.1">
    <property type="nucleotide sequence ID" value="NZ_BAAAPH010000034.1"/>
</dbReference>
<dbReference type="CDD" id="cd00408">
    <property type="entry name" value="DHDPS-like"/>
    <property type="match status" value="1"/>
</dbReference>
<dbReference type="InterPro" id="IPR002220">
    <property type="entry name" value="DapA-like"/>
</dbReference>
<dbReference type="Gene3D" id="3.20.20.70">
    <property type="entry name" value="Aldolase class I"/>
    <property type="match status" value="1"/>
</dbReference>
<dbReference type="PIRSF" id="PIRSF001365">
    <property type="entry name" value="DHDPS"/>
    <property type="match status" value="1"/>
</dbReference>
<comment type="similarity">
    <text evidence="1 3">Belongs to the DapA family.</text>
</comment>
<reference evidence="5" key="1">
    <citation type="journal article" date="2019" name="Int. J. Syst. Evol. Microbiol.">
        <title>The Global Catalogue of Microorganisms (GCM) 10K type strain sequencing project: providing services to taxonomists for standard genome sequencing and annotation.</title>
        <authorList>
            <consortium name="The Broad Institute Genomics Platform"/>
            <consortium name="The Broad Institute Genome Sequencing Center for Infectious Disease"/>
            <person name="Wu L."/>
            <person name="Ma J."/>
        </authorList>
    </citation>
    <scope>NUCLEOTIDE SEQUENCE [LARGE SCALE GENOMIC DNA]</scope>
    <source>
        <strain evidence="5">JCM 15572</strain>
    </source>
</reference>
<comment type="caution">
    <text evidence="4">The sequence shown here is derived from an EMBL/GenBank/DDBJ whole genome shotgun (WGS) entry which is preliminary data.</text>
</comment>
<evidence type="ECO:0000313" key="5">
    <source>
        <dbReference type="Proteomes" id="UP001501705"/>
    </source>
</evidence>
<keyword evidence="5" id="KW-1185">Reference proteome</keyword>